<dbReference type="InterPro" id="IPR004604">
    <property type="entry name" value="DNA_recomb/repair_RecN"/>
</dbReference>
<proteinExistence type="inferred from homology"/>
<keyword evidence="5 9" id="KW-0227">DNA damage</keyword>
<organism evidence="12 13">
    <name type="scientific">Hymenobacter koreensis</name>
    <dbReference type="NCBI Taxonomy" id="1084523"/>
    <lineage>
        <taxon>Bacteria</taxon>
        <taxon>Pseudomonadati</taxon>
        <taxon>Bacteroidota</taxon>
        <taxon>Cytophagia</taxon>
        <taxon>Cytophagales</taxon>
        <taxon>Hymenobacteraceae</taxon>
        <taxon>Hymenobacter</taxon>
    </lineage>
</organism>
<evidence type="ECO:0000256" key="1">
    <source>
        <dbReference type="ARBA" id="ARBA00003618"/>
    </source>
</evidence>
<dbReference type="PANTHER" id="PTHR11059">
    <property type="entry name" value="DNA REPAIR PROTEIN RECN"/>
    <property type="match status" value="1"/>
</dbReference>
<reference evidence="13" key="1">
    <citation type="journal article" date="2019" name="Int. J. Syst. Evol. Microbiol.">
        <title>The Global Catalogue of Microorganisms (GCM) 10K type strain sequencing project: providing services to taxonomists for standard genome sequencing and annotation.</title>
        <authorList>
            <consortium name="The Broad Institute Genomics Platform"/>
            <consortium name="The Broad Institute Genome Sequencing Center for Infectious Disease"/>
            <person name="Wu L."/>
            <person name="Ma J."/>
        </authorList>
    </citation>
    <scope>NUCLEOTIDE SEQUENCE [LARGE SCALE GENOMIC DNA]</scope>
    <source>
        <strain evidence="13">JCM 17924</strain>
    </source>
</reference>
<dbReference type="InterPro" id="IPR027417">
    <property type="entry name" value="P-loop_NTPase"/>
</dbReference>
<comment type="similarity">
    <text evidence="2 9">Belongs to the RecN family.</text>
</comment>
<dbReference type="InterPro" id="IPR003395">
    <property type="entry name" value="RecF/RecN/SMC_N"/>
</dbReference>
<evidence type="ECO:0000313" key="12">
    <source>
        <dbReference type="EMBL" id="GAA4373275.1"/>
    </source>
</evidence>
<dbReference type="NCBIfam" id="TIGR00634">
    <property type="entry name" value="recN"/>
    <property type="match status" value="1"/>
</dbReference>
<evidence type="ECO:0000256" key="10">
    <source>
        <dbReference type="SAM" id="Coils"/>
    </source>
</evidence>
<accession>A0ABP8IU41</accession>
<dbReference type="Pfam" id="PF02463">
    <property type="entry name" value="SMC_N"/>
    <property type="match status" value="1"/>
</dbReference>
<evidence type="ECO:0000256" key="9">
    <source>
        <dbReference type="PIRNR" id="PIRNR003128"/>
    </source>
</evidence>
<dbReference type="PIRSF" id="PIRSF003128">
    <property type="entry name" value="RecN"/>
    <property type="match status" value="1"/>
</dbReference>
<sequence length="571" mass="63270">MASLSSHATIALMLVDLRIQNYALIEALELRPSALLNIITGETGAGKSIMLGAIGLLLGNRADSKLLFNTDKKCVIEGQFDISNYQLQDIFEAEDLDYDAQCILRREISPSGKSRAFVNDTPVTVETLRKIGANLMDIHSQHDTLLLGDPVFQLNLIDLYAGLVPTRTQYGNAFRQYRKLAADLKSLEDQVAQANKELDYHSFLLSELEEAKLDGEDQEALEAEIKELEHAEEIKLKLSGALQGLSEGEYCATGSLKEASTLLGQIAAYSEAARQLKERLDSCLIELRDVADEAEQAEQRTEADPVRLDELQQRQNIIFNLQRKHQVRDVTELLAVRDELREKVGSVLNLDKEISRLRKDAEGALATVQKRATHLSEQRRKAFPLFERELADLLADLGMPNARLVVQHHTGQPATSGTDVISLLFTANKGAQPQTLSKAASGGEFSRLMLCVKYLLADKTALPTIVFDEIDTGISGEIAVKVGRMMQQMAKKHQLIAISHLPQMAASGHAHFFVYKEDRADRTVSRIRKLSEDERIHEIAQMISGARPSENAVQSARELLALRGESDLVAA</sequence>
<comment type="function">
    <text evidence="1 9">May be involved in recombinational repair of damaged DNA.</text>
</comment>
<name>A0ABP8IU41_9BACT</name>
<gene>
    <name evidence="12" type="primary">recN</name>
    <name evidence="12" type="ORF">GCM10023186_03660</name>
</gene>
<feature type="coiled-coil region" evidence="10">
    <location>
        <begin position="266"/>
        <end position="304"/>
    </location>
</feature>
<dbReference type="SUPFAM" id="SSF52540">
    <property type="entry name" value="P-loop containing nucleoside triphosphate hydrolases"/>
    <property type="match status" value="2"/>
</dbReference>
<evidence type="ECO:0000259" key="11">
    <source>
        <dbReference type="Pfam" id="PF02463"/>
    </source>
</evidence>
<dbReference type="CDD" id="cd03241">
    <property type="entry name" value="ABC_RecN"/>
    <property type="match status" value="2"/>
</dbReference>
<evidence type="ECO:0000256" key="7">
    <source>
        <dbReference type="ARBA" id="ARBA00023204"/>
    </source>
</evidence>
<evidence type="ECO:0000256" key="6">
    <source>
        <dbReference type="ARBA" id="ARBA00022840"/>
    </source>
</evidence>
<dbReference type="Gene3D" id="3.40.50.300">
    <property type="entry name" value="P-loop containing nucleotide triphosphate hydrolases"/>
    <property type="match status" value="2"/>
</dbReference>
<keyword evidence="4" id="KW-0547">Nucleotide-binding</keyword>
<keyword evidence="6" id="KW-0067">ATP-binding</keyword>
<protein>
    <recommendedName>
        <fullName evidence="3 9">DNA repair protein RecN</fullName>
    </recommendedName>
    <alternativeName>
        <fullName evidence="8 9">Recombination protein N</fullName>
    </alternativeName>
</protein>
<evidence type="ECO:0000256" key="8">
    <source>
        <dbReference type="ARBA" id="ARBA00033408"/>
    </source>
</evidence>
<dbReference type="Proteomes" id="UP001500454">
    <property type="component" value="Unassembled WGS sequence"/>
</dbReference>
<dbReference type="PANTHER" id="PTHR11059:SF0">
    <property type="entry name" value="DNA REPAIR PROTEIN RECN"/>
    <property type="match status" value="1"/>
</dbReference>
<evidence type="ECO:0000313" key="13">
    <source>
        <dbReference type="Proteomes" id="UP001500454"/>
    </source>
</evidence>
<feature type="domain" description="RecF/RecN/SMC N-terminal" evidence="11">
    <location>
        <begin position="16"/>
        <end position="518"/>
    </location>
</feature>
<dbReference type="EMBL" id="BAABHA010000001">
    <property type="protein sequence ID" value="GAA4373275.1"/>
    <property type="molecule type" value="Genomic_DNA"/>
</dbReference>
<evidence type="ECO:0000256" key="4">
    <source>
        <dbReference type="ARBA" id="ARBA00022741"/>
    </source>
</evidence>
<feature type="coiled-coil region" evidence="10">
    <location>
        <begin position="170"/>
        <end position="197"/>
    </location>
</feature>
<evidence type="ECO:0000256" key="5">
    <source>
        <dbReference type="ARBA" id="ARBA00022763"/>
    </source>
</evidence>
<keyword evidence="7 9" id="KW-0234">DNA repair</keyword>
<evidence type="ECO:0000256" key="3">
    <source>
        <dbReference type="ARBA" id="ARBA00021315"/>
    </source>
</evidence>
<keyword evidence="10" id="KW-0175">Coiled coil</keyword>
<comment type="caution">
    <text evidence="12">The sequence shown here is derived from an EMBL/GenBank/DDBJ whole genome shotgun (WGS) entry which is preliminary data.</text>
</comment>
<evidence type="ECO:0000256" key="2">
    <source>
        <dbReference type="ARBA" id="ARBA00009441"/>
    </source>
</evidence>
<keyword evidence="13" id="KW-1185">Reference proteome</keyword>